<name>A0ABP0YLN3_9ROSI</name>
<feature type="region of interest" description="Disordered" evidence="1">
    <location>
        <begin position="25"/>
        <end position="44"/>
    </location>
</feature>
<proteinExistence type="predicted"/>
<dbReference type="Proteomes" id="UP001642487">
    <property type="component" value="Chromosome 4"/>
</dbReference>
<gene>
    <name evidence="2" type="ORF">CITCOLO1_LOCUS11792</name>
</gene>
<sequence>MGKKLCWGLDGDDDIQKWRKFQPYEARGKKGKRRTREKGEKQRVKGERRSPNIGCIGLCSWVIDLLNFLLLPLHLRCLTKICGRNIQTNQKNRRCLKLLLSSLYRALARNVEKSPLAARHSKLLLTVNCCRLSEPFVVVACNLRTEPLVIAT</sequence>
<evidence type="ECO:0000313" key="2">
    <source>
        <dbReference type="EMBL" id="CAK9319775.1"/>
    </source>
</evidence>
<keyword evidence="3" id="KW-1185">Reference proteome</keyword>
<reference evidence="2 3" key="1">
    <citation type="submission" date="2024-03" db="EMBL/GenBank/DDBJ databases">
        <authorList>
            <person name="Gkanogiannis A."/>
            <person name="Becerra Lopez-Lavalle L."/>
        </authorList>
    </citation>
    <scope>NUCLEOTIDE SEQUENCE [LARGE SCALE GENOMIC DNA]</scope>
</reference>
<organism evidence="2 3">
    <name type="scientific">Citrullus colocynthis</name>
    <name type="common">colocynth</name>
    <dbReference type="NCBI Taxonomy" id="252529"/>
    <lineage>
        <taxon>Eukaryota</taxon>
        <taxon>Viridiplantae</taxon>
        <taxon>Streptophyta</taxon>
        <taxon>Embryophyta</taxon>
        <taxon>Tracheophyta</taxon>
        <taxon>Spermatophyta</taxon>
        <taxon>Magnoliopsida</taxon>
        <taxon>eudicotyledons</taxon>
        <taxon>Gunneridae</taxon>
        <taxon>Pentapetalae</taxon>
        <taxon>rosids</taxon>
        <taxon>fabids</taxon>
        <taxon>Cucurbitales</taxon>
        <taxon>Cucurbitaceae</taxon>
        <taxon>Benincaseae</taxon>
        <taxon>Citrullus</taxon>
    </lineage>
</organism>
<dbReference type="EMBL" id="OZ021738">
    <property type="protein sequence ID" value="CAK9319775.1"/>
    <property type="molecule type" value="Genomic_DNA"/>
</dbReference>
<accession>A0ABP0YLN3</accession>
<protein>
    <submittedName>
        <fullName evidence="2">Uncharacterized protein</fullName>
    </submittedName>
</protein>
<evidence type="ECO:0000256" key="1">
    <source>
        <dbReference type="SAM" id="MobiDB-lite"/>
    </source>
</evidence>
<evidence type="ECO:0000313" key="3">
    <source>
        <dbReference type="Proteomes" id="UP001642487"/>
    </source>
</evidence>